<organism evidence="1 2">
    <name type="scientific">Alteraurantiacibacter aestuarii</name>
    <dbReference type="NCBI Taxonomy" id="650004"/>
    <lineage>
        <taxon>Bacteria</taxon>
        <taxon>Pseudomonadati</taxon>
        <taxon>Pseudomonadota</taxon>
        <taxon>Alphaproteobacteria</taxon>
        <taxon>Sphingomonadales</taxon>
        <taxon>Erythrobacteraceae</taxon>
        <taxon>Alteraurantiacibacter</taxon>
    </lineage>
</organism>
<dbReference type="OrthoDB" id="7579171at2"/>
<dbReference type="EMBL" id="WTYY01000004">
    <property type="protein sequence ID" value="MXO89015.1"/>
    <property type="molecule type" value="Genomic_DNA"/>
</dbReference>
<evidence type="ECO:0000313" key="1">
    <source>
        <dbReference type="EMBL" id="MXO89015.1"/>
    </source>
</evidence>
<dbReference type="Proteomes" id="UP000435243">
    <property type="component" value="Unassembled WGS sequence"/>
</dbReference>
<dbReference type="AlphaFoldDB" id="A0A844ZMF4"/>
<sequence>MTFWTAIVIIVGMTIIGSVLRSRHNALNGYATDQQGNPVGPSPREREMAAELTELRERVKVLERIATDGNETVRLSAEIDRLRDE</sequence>
<protein>
    <submittedName>
        <fullName evidence="1">Uncharacterized protein</fullName>
    </submittedName>
</protein>
<name>A0A844ZMF4_9SPHN</name>
<dbReference type="RefSeq" id="WP_160591680.1">
    <property type="nucleotide sequence ID" value="NZ_BAAAFP010000003.1"/>
</dbReference>
<reference evidence="1 2" key="1">
    <citation type="submission" date="2019-12" db="EMBL/GenBank/DDBJ databases">
        <title>Genomic-based taxomic classification of the family Erythrobacteraceae.</title>
        <authorList>
            <person name="Xu L."/>
        </authorList>
    </citation>
    <scope>NUCLEOTIDE SEQUENCE [LARGE SCALE GENOMIC DNA]</scope>
    <source>
        <strain evidence="1 2">JCM 16339</strain>
    </source>
</reference>
<gene>
    <name evidence="1" type="ORF">GRI32_09715</name>
</gene>
<keyword evidence="2" id="KW-1185">Reference proteome</keyword>
<comment type="caution">
    <text evidence="1">The sequence shown here is derived from an EMBL/GenBank/DDBJ whole genome shotgun (WGS) entry which is preliminary data.</text>
</comment>
<proteinExistence type="predicted"/>
<accession>A0A844ZMF4</accession>
<evidence type="ECO:0000313" key="2">
    <source>
        <dbReference type="Proteomes" id="UP000435243"/>
    </source>
</evidence>